<sequence>MKEIKNQLRYVLPLWLVSLITSWLPDNRIVIRIRGFLMGFFLKKCGKNFTVGRDVTLLNTFNLTVGDNVYLAKGCWLNAMGGLEIEDEVVFGPYVVISTLQHTFKNKSVKQGGSIAKKVHIKKGSWLAANSSVKCGVTIGKGNLIAANSFIVDDTEDNKVLGGVPAKVIKENVDTNDTNVFYSRNKLNK</sequence>
<gene>
    <name evidence="1" type="ORF">P8625_07520</name>
</gene>
<dbReference type="PANTHER" id="PTHR23416">
    <property type="entry name" value="SIALIC ACID SYNTHASE-RELATED"/>
    <property type="match status" value="1"/>
</dbReference>
<proteinExistence type="predicted"/>
<dbReference type="GO" id="GO:0016746">
    <property type="term" value="F:acyltransferase activity"/>
    <property type="evidence" value="ECO:0007669"/>
    <property type="project" value="UniProtKB-KW"/>
</dbReference>
<keyword evidence="1" id="KW-0808">Transferase</keyword>
<dbReference type="Proteomes" id="UP001232001">
    <property type="component" value="Chromosome"/>
</dbReference>
<accession>A0ABY8L7D5</accession>
<dbReference type="RefSeq" id="WP_279652839.1">
    <property type="nucleotide sequence ID" value="NZ_CP122539.1"/>
</dbReference>
<dbReference type="InterPro" id="IPR051159">
    <property type="entry name" value="Hexapeptide_acetyltransf"/>
</dbReference>
<dbReference type="EC" id="2.3.1.-" evidence="1"/>
<dbReference type="CDD" id="cd04647">
    <property type="entry name" value="LbH_MAT_like"/>
    <property type="match status" value="1"/>
</dbReference>
<dbReference type="Gene3D" id="2.160.10.10">
    <property type="entry name" value="Hexapeptide repeat proteins"/>
    <property type="match status" value="1"/>
</dbReference>
<organism evidence="1 2">
    <name type="scientific">Tenacibaculum tangerinum</name>
    <dbReference type="NCBI Taxonomy" id="3038772"/>
    <lineage>
        <taxon>Bacteria</taxon>
        <taxon>Pseudomonadati</taxon>
        <taxon>Bacteroidota</taxon>
        <taxon>Flavobacteriia</taxon>
        <taxon>Flavobacteriales</taxon>
        <taxon>Flavobacteriaceae</taxon>
        <taxon>Tenacibaculum</taxon>
    </lineage>
</organism>
<dbReference type="EMBL" id="CP122539">
    <property type="protein sequence ID" value="WGH76981.1"/>
    <property type="molecule type" value="Genomic_DNA"/>
</dbReference>
<dbReference type="SUPFAM" id="SSF51161">
    <property type="entry name" value="Trimeric LpxA-like enzymes"/>
    <property type="match status" value="1"/>
</dbReference>
<name>A0ABY8L7D5_9FLAO</name>
<evidence type="ECO:0000313" key="1">
    <source>
        <dbReference type="EMBL" id="WGH76981.1"/>
    </source>
</evidence>
<evidence type="ECO:0000313" key="2">
    <source>
        <dbReference type="Proteomes" id="UP001232001"/>
    </source>
</evidence>
<reference evidence="1 2" key="1">
    <citation type="submission" date="2023-04" db="EMBL/GenBank/DDBJ databases">
        <title>Tenacibaculum tangerinum sp. nov., isolated from sea tidal flat of South Korea.</title>
        <authorList>
            <person name="Lee S.H."/>
            <person name="Kim J.-J."/>
        </authorList>
    </citation>
    <scope>NUCLEOTIDE SEQUENCE [LARGE SCALE GENOMIC DNA]</scope>
    <source>
        <strain evidence="1 2">GRR-S3-23</strain>
    </source>
</reference>
<protein>
    <submittedName>
        <fullName evidence="1">Acyltransferase</fullName>
        <ecNumber evidence="1">2.3.1.-</ecNumber>
    </submittedName>
</protein>
<keyword evidence="2" id="KW-1185">Reference proteome</keyword>
<keyword evidence="1" id="KW-0012">Acyltransferase</keyword>
<dbReference type="InterPro" id="IPR011004">
    <property type="entry name" value="Trimer_LpxA-like_sf"/>
</dbReference>